<dbReference type="Proteomes" id="UP000224567">
    <property type="component" value="Unassembled WGS sequence"/>
</dbReference>
<accession>A0A2G2VZ62</accession>
<reference evidence="3 4" key="1">
    <citation type="journal article" date="2017" name="Genome Biol.">
        <title>New reference genome sequences of hot pepper reveal the massive evolution of plant disease-resistance genes by retroduplication.</title>
        <authorList>
            <person name="Kim S."/>
            <person name="Park J."/>
            <person name="Yeom S.I."/>
            <person name="Kim Y.M."/>
            <person name="Seo E."/>
            <person name="Kim K.T."/>
            <person name="Kim M.S."/>
            <person name="Lee J.M."/>
            <person name="Cheong K."/>
            <person name="Shin H.S."/>
            <person name="Kim S.B."/>
            <person name="Han K."/>
            <person name="Lee J."/>
            <person name="Park M."/>
            <person name="Lee H.A."/>
            <person name="Lee H.Y."/>
            <person name="Lee Y."/>
            <person name="Oh S."/>
            <person name="Lee J.H."/>
            <person name="Choi E."/>
            <person name="Choi E."/>
            <person name="Lee S.E."/>
            <person name="Jeon J."/>
            <person name="Kim H."/>
            <person name="Choi G."/>
            <person name="Song H."/>
            <person name="Lee J."/>
            <person name="Lee S.C."/>
            <person name="Kwon J.K."/>
            <person name="Lee H.Y."/>
            <person name="Koo N."/>
            <person name="Hong Y."/>
            <person name="Kim R.W."/>
            <person name="Kang W.H."/>
            <person name="Huh J.H."/>
            <person name="Kang B.C."/>
            <person name="Yang T.J."/>
            <person name="Lee Y.H."/>
            <person name="Bennetzen J.L."/>
            <person name="Choi D."/>
        </authorList>
    </citation>
    <scope>NUCLEOTIDE SEQUENCE [LARGE SCALE GENOMIC DNA]</scope>
    <source>
        <strain evidence="4">cv. PBC81</strain>
    </source>
</reference>
<sequence length="134" mass="14761">MNFSQVDNVTSFQRKTIGLALSIILTLRLPQVLDKLDQIMSVCTSVILGGNEDLSEEECSSDSVSSSKPHVPSKELRRRQMKLSDPINQISLENSVRDNLQTCSALHSGESFNAAIGRLHPAVLDQLKQALKMP</sequence>
<dbReference type="AlphaFoldDB" id="A0A2G2VZ62"/>
<reference evidence="4" key="2">
    <citation type="journal article" date="2017" name="J. Anim. Genet.">
        <title>Multiple reference genome sequences of hot pepper reveal the massive evolution of plant disease resistance genes by retroduplication.</title>
        <authorList>
            <person name="Kim S."/>
            <person name="Park J."/>
            <person name="Yeom S.-I."/>
            <person name="Kim Y.-M."/>
            <person name="Seo E."/>
            <person name="Kim K.-T."/>
            <person name="Kim M.-S."/>
            <person name="Lee J.M."/>
            <person name="Cheong K."/>
            <person name="Shin H.-S."/>
            <person name="Kim S.-B."/>
            <person name="Han K."/>
            <person name="Lee J."/>
            <person name="Park M."/>
            <person name="Lee H.-A."/>
            <person name="Lee H.-Y."/>
            <person name="Lee Y."/>
            <person name="Oh S."/>
            <person name="Lee J.H."/>
            <person name="Choi E."/>
            <person name="Choi E."/>
            <person name="Lee S.E."/>
            <person name="Jeon J."/>
            <person name="Kim H."/>
            <person name="Choi G."/>
            <person name="Song H."/>
            <person name="Lee J."/>
            <person name="Lee S.-C."/>
            <person name="Kwon J.-K."/>
            <person name="Lee H.-Y."/>
            <person name="Koo N."/>
            <person name="Hong Y."/>
            <person name="Kim R.W."/>
            <person name="Kang W.-H."/>
            <person name="Huh J.H."/>
            <person name="Kang B.-C."/>
            <person name="Yang T.-J."/>
            <person name="Lee Y.-H."/>
            <person name="Bennetzen J.L."/>
            <person name="Choi D."/>
        </authorList>
    </citation>
    <scope>NUCLEOTIDE SEQUENCE [LARGE SCALE GENOMIC DNA]</scope>
    <source>
        <strain evidence="4">cv. PBC81</strain>
    </source>
</reference>
<dbReference type="InterPro" id="IPR011989">
    <property type="entry name" value="ARM-like"/>
</dbReference>
<evidence type="ECO:0000313" key="3">
    <source>
        <dbReference type="EMBL" id="PHT38223.1"/>
    </source>
</evidence>
<evidence type="ECO:0000256" key="1">
    <source>
        <dbReference type="SAM" id="MobiDB-lite"/>
    </source>
</evidence>
<dbReference type="InterPro" id="IPR058669">
    <property type="entry name" value="TPR_IPO7/11-like"/>
</dbReference>
<protein>
    <recommendedName>
        <fullName evidence="2">Importin-7/11-like TPR repeats domain-containing protein</fullName>
    </recommendedName>
</protein>
<dbReference type="Pfam" id="PF25758">
    <property type="entry name" value="TPR_IPO11"/>
    <property type="match status" value="1"/>
</dbReference>
<evidence type="ECO:0000259" key="2">
    <source>
        <dbReference type="Pfam" id="PF25758"/>
    </source>
</evidence>
<feature type="region of interest" description="Disordered" evidence="1">
    <location>
        <begin position="56"/>
        <end position="80"/>
    </location>
</feature>
<dbReference type="STRING" id="33114.A0A2G2VZ62"/>
<comment type="caution">
    <text evidence="3">The sequence shown here is derived from an EMBL/GenBank/DDBJ whole genome shotgun (WGS) entry which is preliminary data.</text>
</comment>
<dbReference type="SUPFAM" id="SSF48371">
    <property type="entry name" value="ARM repeat"/>
    <property type="match status" value="1"/>
</dbReference>
<organism evidence="3 4">
    <name type="scientific">Capsicum baccatum</name>
    <name type="common">Peruvian pepper</name>
    <dbReference type="NCBI Taxonomy" id="33114"/>
    <lineage>
        <taxon>Eukaryota</taxon>
        <taxon>Viridiplantae</taxon>
        <taxon>Streptophyta</taxon>
        <taxon>Embryophyta</taxon>
        <taxon>Tracheophyta</taxon>
        <taxon>Spermatophyta</taxon>
        <taxon>Magnoliopsida</taxon>
        <taxon>eudicotyledons</taxon>
        <taxon>Gunneridae</taxon>
        <taxon>Pentapetalae</taxon>
        <taxon>asterids</taxon>
        <taxon>lamiids</taxon>
        <taxon>Solanales</taxon>
        <taxon>Solanaceae</taxon>
        <taxon>Solanoideae</taxon>
        <taxon>Capsiceae</taxon>
        <taxon>Capsicum</taxon>
    </lineage>
</organism>
<dbReference type="Gene3D" id="1.25.10.10">
    <property type="entry name" value="Leucine-rich Repeat Variant"/>
    <property type="match status" value="1"/>
</dbReference>
<proteinExistence type="predicted"/>
<dbReference type="OrthoDB" id="1272036at2759"/>
<feature type="domain" description="Importin-7/11-like TPR repeats" evidence="2">
    <location>
        <begin position="3"/>
        <end position="131"/>
    </location>
</feature>
<dbReference type="EMBL" id="MLFT02000009">
    <property type="protein sequence ID" value="PHT38223.1"/>
    <property type="molecule type" value="Genomic_DNA"/>
</dbReference>
<gene>
    <name evidence="3" type="ORF">CQW23_21796</name>
</gene>
<evidence type="ECO:0000313" key="4">
    <source>
        <dbReference type="Proteomes" id="UP000224567"/>
    </source>
</evidence>
<name>A0A2G2VZ62_CAPBA</name>
<dbReference type="InterPro" id="IPR016024">
    <property type="entry name" value="ARM-type_fold"/>
</dbReference>
<feature type="compositionally biased region" description="Low complexity" evidence="1">
    <location>
        <begin position="61"/>
        <end position="70"/>
    </location>
</feature>
<keyword evidence="4" id="KW-1185">Reference proteome</keyword>